<evidence type="ECO:0000313" key="3">
    <source>
        <dbReference type="WBParaSite" id="ACRNAN_scaffold18370.g24747.t1"/>
    </source>
</evidence>
<evidence type="ECO:0000313" key="2">
    <source>
        <dbReference type="Proteomes" id="UP000887540"/>
    </source>
</evidence>
<accession>A0A914D3N2</accession>
<dbReference type="Proteomes" id="UP000887540">
    <property type="component" value="Unplaced"/>
</dbReference>
<dbReference type="AlphaFoldDB" id="A0A914D3N2"/>
<keyword evidence="2" id="KW-1185">Reference proteome</keyword>
<feature type="compositionally biased region" description="Basic and acidic residues" evidence="1">
    <location>
        <begin position="22"/>
        <end position="31"/>
    </location>
</feature>
<reference evidence="3" key="1">
    <citation type="submission" date="2022-11" db="UniProtKB">
        <authorList>
            <consortium name="WormBaseParasite"/>
        </authorList>
    </citation>
    <scope>IDENTIFICATION</scope>
</reference>
<dbReference type="WBParaSite" id="ACRNAN_scaffold18370.g24747.t1">
    <property type="protein sequence ID" value="ACRNAN_scaffold18370.g24747.t1"/>
    <property type="gene ID" value="ACRNAN_scaffold18370.g24747"/>
</dbReference>
<name>A0A914D3N2_9BILA</name>
<sequence>MDKSWDDKACPQTTNETTRLVRGQEEVDKACPRPRRGGQALSVPLNVRLDRGQSLSVWLMSNLSTDKPCSSRYCPLFIRMNKGCIPNQTRVD</sequence>
<feature type="region of interest" description="Disordered" evidence="1">
    <location>
        <begin position="1"/>
        <end position="37"/>
    </location>
</feature>
<proteinExistence type="predicted"/>
<protein>
    <submittedName>
        <fullName evidence="3">Uncharacterized protein</fullName>
    </submittedName>
</protein>
<organism evidence="2 3">
    <name type="scientific">Acrobeloides nanus</name>
    <dbReference type="NCBI Taxonomy" id="290746"/>
    <lineage>
        <taxon>Eukaryota</taxon>
        <taxon>Metazoa</taxon>
        <taxon>Ecdysozoa</taxon>
        <taxon>Nematoda</taxon>
        <taxon>Chromadorea</taxon>
        <taxon>Rhabditida</taxon>
        <taxon>Tylenchina</taxon>
        <taxon>Cephalobomorpha</taxon>
        <taxon>Cephaloboidea</taxon>
        <taxon>Cephalobidae</taxon>
        <taxon>Acrobeloides</taxon>
    </lineage>
</organism>
<evidence type="ECO:0000256" key="1">
    <source>
        <dbReference type="SAM" id="MobiDB-lite"/>
    </source>
</evidence>